<feature type="compositionally biased region" description="Polar residues" evidence="5">
    <location>
        <begin position="1556"/>
        <end position="1628"/>
    </location>
</feature>
<comment type="subcellular location">
    <subcellularLocation>
        <location evidence="1">Cytoplasm</location>
    </subcellularLocation>
</comment>
<evidence type="ECO:0000256" key="4">
    <source>
        <dbReference type="SAM" id="Coils"/>
    </source>
</evidence>
<dbReference type="Gene3D" id="1.10.418.10">
    <property type="entry name" value="Calponin-like domain"/>
    <property type="match status" value="1"/>
</dbReference>
<dbReference type="PANTHER" id="PTHR18947:SF30">
    <property type="entry name" value="GIRDIN"/>
    <property type="match status" value="1"/>
</dbReference>
<feature type="compositionally biased region" description="Low complexity" evidence="5">
    <location>
        <begin position="1437"/>
        <end position="1454"/>
    </location>
</feature>
<proteinExistence type="predicted"/>
<evidence type="ECO:0000256" key="3">
    <source>
        <dbReference type="ARBA" id="ARBA00023054"/>
    </source>
</evidence>
<keyword evidence="8" id="KW-1185">Reference proteome</keyword>
<keyword evidence="3 4" id="KW-0175">Coiled coil</keyword>
<feature type="coiled-coil region" evidence="4">
    <location>
        <begin position="1045"/>
        <end position="1114"/>
    </location>
</feature>
<sequence length="1993" mass="226366">MGSEVFTPLLEQFLLTPLVAWVKAAGHSSGNDGTKLSEYIELVDGIYLNEIMLEINPKATVQRTNKKVNNDSTLRIQNLSILIRQIKSYYQETLQQLVTMPLPNVLVLGRNPLSEQGLEEMRKLLLLLLGCAVQCEKKEEYIERIQTLDFDTKAAIASHIQEVTHNQENVVDLQWLDGGELPPEDLDSFSRNMAFHLKRLVDERDDQLETIVELTQERDCGQYSPQPFCAQSPNDSPSMRRTESRQHLSVELADAKAKIRRLRQELEEKSEQLLDCRQELDNMETENKRVQQESLQLLSDARSARAYRDELDALREKAVRVDKLESEVGRYKERLYDIEFYKARVEELKEDNQVLLETKAMLEDQLEGTRARSDKLHELEKESLQLKSKIHDMEMDRDMDRKRIEELLEENLVLEMAQKQSMDESLHLGWELQQLSMTPDLTEVPQKSLGHEVNELTSSRLLKLEKENQTLLKTVEELRGSASKHVPSRLLKADKENQRLTQRLVQLESELNTERESLHSAESLGTDLMKEKALLEKTLETLRENSERQVKGLEQENEHLTNTVSSLRQRSQVGPEARVKDVEKENRVLHESIRETSSKLNKLEFERKQLRKDLAVYKEKGERAEELEVEAQRLERENEALQKRVASLGITCDKVASLEKENAELEAEGRRLKKNVEGLRSTSFQLEAMEKENAQLDEENLKLRRAAEALRSAGNKAAQLELENRELESERSQLKRSLELLKASSRKTERLEVSYQGLDTENQRLQKSLENSSRKIQQLEGELQDVEQENQSLQRSLEELKISSKRLEQLEQENKTLEQESSQLEKDKKQLEKENKRLRQQAEIRDSKLDEDNLRISHLEKENRSLGKEMTSFKDSCNRLKDLEKENKELVKQATIDKKTLVTLREELVSEKLRTQQMNNDLEKLTHELEKIGLNKERLLQAEQSSDDDRYKLLEFKLESTLKSSLEIKEEKIAALEARLQESSNLNQQLRQELKTVKKNYEALRQREEEEERMVQSSPPRGGDREDSQAVNKWEKESHETTRELLKVKDRLIEVERNNATLQAEKQALHTNLKQLETQSSNLQAQILALQRQTASLQENNTTLQTQNAKLQVENSTLNSQSGALMAQNAQLATQQSSTENEKEGAVRDREDLRSTYEMLLRDHEKLAALHERQASEYEGLIGKHGGLKSAHKSLESQHRNLEDRYNQLLRQKDQLEELEKQLKAEQEKMLSQNKSHEATAADYHKLKEENERLNMAHRQLVKDNEGLQVDHKNLKSQMNGAKLEQTRMEAEFSKLKEQYQQLDITSTKLTNQCELLSQLKGNLEEENRHLLDQIQTLMLQNRTLLEQTMESKDLFHVEQRQYIDKLNELRRQKEKLEEKIMDQYKFYDPSPPRRRGNWITLKMKKLIKPRSRERMRSLTLTPTRSESSDGFLGLPLDSQDSSSIGSGSNSLDDTLTHKRSSTMNDLLQTMALAGGQWAGSTENLEGPVETNGGSSTRRMKELGSMAYSTNAINYATLTLPSGSRAKRSLKIKDNASCEDVPASSDDPIEVKGQASRPSSLHSIKTISSNGNNNSHFSPLQTKGTLNGNLSRPHSESSGEFSLSLDQEEWSSGSSPVQHPLSRSSHQSPMLLRRSLDPQAAQVRKKTSNSSGSTSEVVSLQQFLEESTDPAESGSQENLTVESPRLSGGTEHVQRDRAERGSTSCTGTKGRGILRSASGKAAPVHSDGRPARGGQPGRPSLRKAESTRVKGTVQPRVVLSSQSKAMSVSERLDISSTSFSTLPRASSVISTAEGSTRRTSIHDLLSKDARQPVSVDHSPSSKASPRASTTPSEYPTTSTPSQHPNHQSIPLAPALVPKSVSMPCTGSQQPPNSKETDLSSLESFFGKSFTVESVFMDSIFSEPTFTGAKSHTFLSLNTSLVSNISGPPGKTHPQPNSVQTAQNQPNGQKPCPPDQNGEQEVIDTNRVLDADQSPSQPLSPEDQQSLWYEYGCV</sequence>
<feature type="coiled-coil region" evidence="4">
    <location>
        <begin position="245"/>
        <end position="410"/>
    </location>
</feature>
<accession>A0ABM3DDN5</accession>
<evidence type="ECO:0000256" key="5">
    <source>
        <dbReference type="SAM" id="MobiDB-lite"/>
    </source>
</evidence>
<protein>
    <submittedName>
        <fullName evidence="9">Girdin isoform X4</fullName>
    </submittedName>
</protein>
<feature type="region of interest" description="Disordered" evidence="5">
    <location>
        <begin position="1803"/>
        <end position="1878"/>
    </location>
</feature>
<keyword evidence="2" id="KW-0963">Cytoplasm</keyword>
<feature type="signal peptide" evidence="6">
    <location>
        <begin position="1"/>
        <end position="24"/>
    </location>
</feature>
<evidence type="ECO:0000256" key="2">
    <source>
        <dbReference type="ARBA" id="ARBA00022490"/>
    </source>
</evidence>
<feature type="compositionally biased region" description="Low complexity" evidence="5">
    <location>
        <begin position="1648"/>
        <end position="1659"/>
    </location>
</feature>
<feature type="region of interest" description="Disordered" evidence="5">
    <location>
        <begin position="1924"/>
        <end position="1960"/>
    </location>
</feature>
<name>A0ABM3DDN5_SALSA</name>
<dbReference type="RefSeq" id="XP_045556921.1">
    <property type="nucleotide sequence ID" value="XM_045700965.1"/>
</dbReference>
<evidence type="ECO:0000313" key="8">
    <source>
        <dbReference type="Proteomes" id="UP001652741"/>
    </source>
</evidence>
<evidence type="ECO:0000313" key="9">
    <source>
        <dbReference type="RefSeq" id="XP_045556921.1"/>
    </source>
</evidence>
<feature type="chain" id="PRO_5045510785" evidence="6">
    <location>
        <begin position="25"/>
        <end position="1993"/>
    </location>
</feature>
<dbReference type="Pfam" id="PF19047">
    <property type="entry name" value="HOOK_N"/>
    <property type="match status" value="1"/>
</dbReference>
<feature type="compositionally biased region" description="Polar residues" evidence="5">
    <location>
        <begin position="1862"/>
        <end position="1878"/>
    </location>
</feature>
<dbReference type="InterPro" id="IPR036872">
    <property type="entry name" value="CH_dom_sf"/>
</dbReference>
<feature type="compositionally biased region" description="Polar residues" evidence="5">
    <location>
        <begin position="1933"/>
        <end position="1947"/>
    </location>
</feature>
<dbReference type="Proteomes" id="UP001652741">
    <property type="component" value="Chromosome ssa18"/>
</dbReference>
<feature type="region of interest" description="Disordered" evidence="5">
    <location>
        <begin position="1413"/>
        <end position="1457"/>
    </location>
</feature>
<feature type="region of interest" description="Disordered" evidence="5">
    <location>
        <begin position="1005"/>
        <end position="1042"/>
    </location>
</feature>
<feature type="compositionally biased region" description="Polar residues" evidence="5">
    <location>
        <begin position="1817"/>
        <end position="1827"/>
    </location>
</feature>
<dbReference type="PANTHER" id="PTHR18947">
    <property type="entry name" value="HOOK PROTEINS"/>
    <property type="match status" value="1"/>
</dbReference>
<keyword evidence="6" id="KW-0732">Signal</keyword>
<evidence type="ECO:0000256" key="1">
    <source>
        <dbReference type="ARBA" id="ARBA00004496"/>
    </source>
</evidence>
<dbReference type="PROSITE" id="PS50021">
    <property type="entry name" value="CH"/>
    <property type="match status" value="1"/>
</dbReference>
<feature type="compositionally biased region" description="Polar residues" evidence="5">
    <location>
        <begin position="223"/>
        <end position="237"/>
    </location>
</feature>
<feature type="region of interest" description="Disordered" evidence="5">
    <location>
        <begin position="815"/>
        <end position="844"/>
    </location>
</feature>
<feature type="coiled-coil region" evidence="4">
    <location>
        <begin position="1192"/>
        <end position="1387"/>
    </location>
</feature>
<feature type="compositionally biased region" description="Low complexity" evidence="5">
    <location>
        <begin position="1828"/>
        <end position="1841"/>
    </location>
</feature>
<reference evidence="9" key="1">
    <citation type="submission" date="2025-08" db="UniProtKB">
        <authorList>
            <consortium name="RefSeq"/>
        </authorList>
    </citation>
    <scope>IDENTIFICATION</scope>
</reference>
<feature type="region of interest" description="Disordered" evidence="5">
    <location>
        <begin position="1536"/>
        <end position="1771"/>
    </location>
</feature>
<feature type="compositionally biased region" description="Basic and acidic residues" evidence="5">
    <location>
        <begin position="1022"/>
        <end position="1042"/>
    </location>
</feature>
<dbReference type="GeneID" id="106577115"/>
<gene>
    <name evidence="9" type="primary">LOC106577115</name>
</gene>
<feature type="domain" description="Calponin-homology (CH)" evidence="7">
    <location>
        <begin position="12"/>
        <end position="132"/>
    </location>
</feature>
<evidence type="ECO:0000259" key="7">
    <source>
        <dbReference type="PROSITE" id="PS50021"/>
    </source>
</evidence>
<dbReference type="InterPro" id="IPR001715">
    <property type="entry name" value="CH_dom"/>
</dbReference>
<evidence type="ECO:0000256" key="6">
    <source>
        <dbReference type="SAM" id="SignalP"/>
    </source>
</evidence>
<dbReference type="SUPFAM" id="SSF116907">
    <property type="entry name" value="Hook domain"/>
    <property type="match status" value="1"/>
</dbReference>
<organism evidence="8 9">
    <name type="scientific">Salmo salar</name>
    <name type="common">Atlantic salmon</name>
    <dbReference type="NCBI Taxonomy" id="8030"/>
    <lineage>
        <taxon>Eukaryota</taxon>
        <taxon>Metazoa</taxon>
        <taxon>Chordata</taxon>
        <taxon>Craniata</taxon>
        <taxon>Vertebrata</taxon>
        <taxon>Euteleostomi</taxon>
        <taxon>Actinopterygii</taxon>
        <taxon>Neopterygii</taxon>
        <taxon>Teleostei</taxon>
        <taxon>Protacanthopterygii</taxon>
        <taxon>Salmoniformes</taxon>
        <taxon>Salmonidae</taxon>
        <taxon>Salmoninae</taxon>
        <taxon>Salmo</taxon>
    </lineage>
</organism>
<feature type="region of interest" description="Disordered" evidence="5">
    <location>
        <begin position="223"/>
        <end position="242"/>
    </location>
</feature>
<dbReference type="InterPro" id="IPR043936">
    <property type="entry name" value="HOOK_N"/>
</dbReference>